<dbReference type="InterPro" id="IPR041931">
    <property type="entry name" value="DNA_pol3_alpha_thumb_dom"/>
</dbReference>
<comment type="subcellular location">
    <subcellularLocation>
        <location evidence="1">Cytoplasm</location>
    </subcellularLocation>
</comment>
<evidence type="ECO:0000259" key="9">
    <source>
        <dbReference type="Pfam" id="PF01336"/>
    </source>
</evidence>
<dbReference type="PANTHER" id="PTHR32294">
    <property type="entry name" value="DNA POLYMERASE III SUBUNIT ALPHA"/>
    <property type="match status" value="1"/>
</dbReference>
<dbReference type="InterPro" id="IPR011708">
    <property type="entry name" value="DNA_pol3_alpha_NTPase_dom"/>
</dbReference>
<dbReference type="Pfam" id="PF07733">
    <property type="entry name" value="DNA_pol3_alpha"/>
    <property type="match status" value="1"/>
</dbReference>
<evidence type="ECO:0000259" key="10">
    <source>
        <dbReference type="Pfam" id="PF07733"/>
    </source>
</evidence>
<feature type="domain" description="DNA polymerase helix-hairpin-helix motif" evidence="11">
    <location>
        <begin position="447"/>
        <end position="536"/>
    </location>
</feature>
<gene>
    <name evidence="13" type="primary">dnaE</name>
    <name evidence="13" type="ORF">IAA98_09735</name>
</gene>
<feature type="domain" description="DNA polymerase III alpha subunit finger" evidence="12">
    <location>
        <begin position="195"/>
        <end position="374"/>
    </location>
</feature>
<evidence type="ECO:0000313" key="13">
    <source>
        <dbReference type="EMBL" id="HIT75855.1"/>
    </source>
</evidence>
<keyword evidence="5 13" id="KW-0548">Nucleotidyltransferase</keyword>
<accession>A0A9D1KMN7</accession>
<evidence type="ECO:0000256" key="1">
    <source>
        <dbReference type="ARBA" id="ARBA00004496"/>
    </source>
</evidence>
<evidence type="ECO:0000313" key="14">
    <source>
        <dbReference type="Proteomes" id="UP000886842"/>
    </source>
</evidence>
<dbReference type="Pfam" id="PF14579">
    <property type="entry name" value="HHH_6"/>
    <property type="match status" value="1"/>
</dbReference>
<comment type="catalytic activity">
    <reaction evidence="8">
        <text>DNA(n) + a 2'-deoxyribonucleoside 5'-triphosphate = DNA(n+1) + diphosphate</text>
        <dbReference type="Rhea" id="RHEA:22508"/>
        <dbReference type="Rhea" id="RHEA-COMP:17339"/>
        <dbReference type="Rhea" id="RHEA-COMP:17340"/>
        <dbReference type="ChEBI" id="CHEBI:33019"/>
        <dbReference type="ChEBI" id="CHEBI:61560"/>
        <dbReference type="ChEBI" id="CHEBI:173112"/>
        <dbReference type="EC" id="2.7.7.7"/>
    </reaction>
</comment>
<feature type="domain" description="OB" evidence="9">
    <location>
        <begin position="639"/>
        <end position="712"/>
    </location>
</feature>
<dbReference type="Gene3D" id="1.10.150.870">
    <property type="match status" value="1"/>
</dbReference>
<evidence type="ECO:0000256" key="8">
    <source>
        <dbReference type="ARBA" id="ARBA00049244"/>
    </source>
</evidence>
<evidence type="ECO:0000256" key="6">
    <source>
        <dbReference type="ARBA" id="ARBA00022705"/>
    </source>
</evidence>
<dbReference type="Pfam" id="PF17657">
    <property type="entry name" value="DNA_pol3_finger"/>
    <property type="match status" value="1"/>
</dbReference>
<feature type="non-terminal residue" evidence="13">
    <location>
        <position position="1"/>
    </location>
</feature>
<evidence type="ECO:0000259" key="11">
    <source>
        <dbReference type="Pfam" id="PF14579"/>
    </source>
</evidence>
<dbReference type="InterPro" id="IPR004365">
    <property type="entry name" value="NA-bd_OB_tRNA"/>
</dbReference>
<dbReference type="AlphaFoldDB" id="A0A9D1KMN7"/>
<evidence type="ECO:0000256" key="4">
    <source>
        <dbReference type="ARBA" id="ARBA00022679"/>
    </source>
</evidence>
<comment type="caution">
    <text evidence="13">The sequence shown here is derived from an EMBL/GenBank/DDBJ whole genome shotgun (WGS) entry which is preliminary data.</text>
</comment>
<dbReference type="InterPro" id="IPR029460">
    <property type="entry name" value="DNAPol_HHH"/>
</dbReference>
<reference evidence="13" key="1">
    <citation type="submission" date="2020-10" db="EMBL/GenBank/DDBJ databases">
        <authorList>
            <person name="Gilroy R."/>
        </authorList>
    </citation>
    <scope>NUCLEOTIDE SEQUENCE</scope>
    <source>
        <strain evidence="13">ChiGjej1B1-24693</strain>
    </source>
</reference>
<evidence type="ECO:0000259" key="12">
    <source>
        <dbReference type="Pfam" id="PF17657"/>
    </source>
</evidence>
<dbReference type="PANTHER" id="PTHR32294:SF0">
    <property type="entry name" value="DNA POLYMERASE III SUBUNIT ALPHA"/>
    <property type="match status" value="1"/>
</dbReference>
<dbReference type="GO" id="GO:0003676">
    <property type="term" value="F:nucleic acid binding"/>
    <property type="evidence" value="ECO:0007669"/>
    <property type="project" value="InterPro"/>
</dbReference>
<reference evidence="13" key="2">
    <citation type="journal article" date="2021" name="PeerJ">
        <title>Extensive microbial diversity within the chicken gut microbiome revealed by metagenomics and culture.</title>
        <authorList>
            <person name="Gilroy R."/>
            <person name="Ravi A."/>
            <person name="Getino M."/>
            <person name="Pursley I."/>
            <person name="Horton D.L."/>
            <person name="Alikhan N.F."/>
            <person name="Baker D."/>
            <person name="Gharbi K."/>
            <person name="Hall N."/>
            <person name="Watson M."/>
            <person name="Adriaenssens E.M."/>
            <person name="Foster-Nyarko E."/>
            <person name="Jarju S."/>
            <person name="Secka A."/>
            <person name="Antonio M."/>
            <person name="Oren A."/>
            <person name="Chaudhuri R.R."/>
            <person name="La Ragione R."/>
            <person name="Hildebrand F."/>
            <person name="Pallen M.J."/>
        </authorList>
    </citation>
    <scope>NUCLEOTIDE SEQUENCE</scope>
    <source>
        <strain evidence="13">ChiGjej1B1-24693</strain>
    </source>
</reference>
<dbReference type="GO" id="GO:0006260">
    <property type="term" value="P:DNA replication"/>
    <property type="evidence" value="ECO:0007669"/>
    <property type="project" value="UniProtKB-KW"/>
</dbReference>
<name>A0A9D1KMN7_9ACTN</name>
<dbReference type="Gene3D" id="1.10.10.1600">
    <property type="entry name" value="Bacterial DNA polymerase III alpha subunit, thumb domain"/>
    <property type="match status" value="1"/>
</dbReference>
<dbReference type="EMBL" id="DVLP01000290">
    <property type="protein sequence ID" value="HIT75855.1"/>
    <property type="molecule type" value="Genomic_DNA"/>
</dbReference>
<evidence type="ECO:0000256" key="2">
    <source>
        <dbReference type="ARBA" id="ARBA00009496"/>
    </source>
</evidence>
<keyword evidence="4 13" id="KW-0808">Transferase</keyword>
<evidence type="ECO:0000256" key="7">
    <source>
        <dbReference type="ARBA" id="ARBA00022932"/>
    </source>
</evidence>
<dbReference type="GO" id="GO:0008408">
    <property type="term" value="F:3'-5' exonuclease activity"/>
    <property type="evidence" value="ECO:0007669"/>
    <property type="project" value="InterPro"/>
</dbReference>
<dbReference type="NCBIfam" id="TIGR00594">
    <property type="entry name" value="polc"/>
    <property type="match status" value="1"/>
</dbReference>
<dbReference type="CDD" id="cd04485">
    <property type="entry name" value="DnaE_OBF"/>
    <property type="match status" value="1"/>
</dbReference>
<dbReference type="GO" id="GO:0003887">
    <property type="term" value="F:DNA-directed DNA polymerase activity"/>
    <property type="evidence" value="ECO:0007669"/>
    <property type="project" value="UniProtKB-KW"/>
</dbReference>
<dbReference type="InterPro" id="IPR040982">
    <property type="entry name" value="DNA_pol3_finger"/>
</dbReference>
<proteinExistence type="inferred from homology"/>
<dbReference type="InterPro" id="IPR004805">
    <property type="entry name" value="DnaE2/DnaE/PolC"/>
</dbReference>
<evidence type="ECO:0000256" key="5">
    <source>
        <dbReference type="ARBA" id="ARBA00022695"/>
    </source>
</evidence>
<dbReference type="GO" id="GO:0005737">
    <property type="term" value="C:cytoplasm"/>
    <property type="evidence" value="ECO:0007669"/>
    <property type="project" value="UniProtKB-SubCell"/>
</dbReference>
<feature type="domain" description="Bacterial DNA polymerase III alpha subunit NTPase" evidence="10">
    <location>
        <begin position="1"/>
        <end position="192"/>
    </location>
</feature>
<dbReference type="Pfam" id="PF01336">
    <property type="entry name" value="tRNA_anti-codon"/>
    <property type="match status" value="1"/>
</dbReference>
<comment type="similarity">
    <text evidence="2">Belongs to the DNA polymerase type-C family. DnaE subfamily.</text>
</comment>
<dbReference type="Proteomes" id="UP000886842">
    <property type="component" value="Unassembled WGS sequence"/>
</dbReference>
<keyword evidence="6" id="KW-0235">DNA replication</keyword>
<evidence type="ECO:0000256" key="3">
    <source>
        <dbReference type="ARBA" id="ARBA00012417"/>
    </source>
</evidence>
<keyword evidence="7" id="KW-0239">DNA-directed DNA polymerase</keyword>
<dbReference type="EC" id="2.7.7.7" evidence="3"/>
<sequence>TDLDPIQHTLLFERFLNPERASMPDFDIDFDERRRGEVIQYVTQKYGDDRVCYIATYGTIKAKQAIKDSARVMGYPFSVGDQITKKMPPAVMGKDVPLTEIHNPEHKRYAEGSEFRTMLAQDPEAKAIYDKGVGIEGLKRQWGVHAAGVIMSSDPLQGIVPIMKREQDGAIITQFDYPACESLGLVKMDFLGLRNLTILDDAVKNVKRNREIDLDLDELSKQMDDPATYQLLSRADTLGVFQLDGAGMRQLLRLMQPDNFEDISAALALYRPGPMGVNAHTNFALRKNGKQALVPLDPQLEGKLQPEMVEALEPILGTTHFLVIYQEQVMEIAQKLAGYTLGNADLLRRAMGKKKKEVLDKEYIPFSEGMRANGFNEASIAALWGVLVPFSDYAFNKSHTAAYGLIAYWTAYLKANFPAEYMAALLTSVKDDKDKMAIYLGECRRMGIKVLPPDVNESEADFTPVGTDIRFGLTAVRNVGANVVEAIVAARTEHGPARSFQQFLDQIPLAACNKRVIESLIKSGGFDEMNHPRRALMAVHEQAVDSVIDLKRNEAHGQDDLFAGFGDDSEGGGAGFTTEIPDLSDWDKKTKLGLEREMLGLYVSDHPLQGLEHVLAAERDIAISSLMADDGPREGQYAICGMITQVTRKQTKKGDYWAIITVEDLEASIEVLLFPKVYTLVSTMLATDTIVRVRGRMESKEDRVEMHGQELSLPDVSEGPEGPVVISLRTTRCTPPVVEQLKQVLTAHPGATEVRLRLVSQEDRTLTYRLGQQLRVTPSPPLMADLKALLGPSCLAS</sequence>
<protein>
    <recommendedName>
        <fullName evidence="3">DNA-directed DNA polymerase</fullName>
        <ecNumber evidence="3">2.7.7.7</ecNumber>
    </recommendedName>
</protein>
<organism evidence="13 14">
    <name type="scientific">Candidatus Avipropionibacterium avicola</name>
    <dbReference type="NCBI Taxonomy" id="2840701"/>
    <lineage>
        <taxon>Bacteria</taxon>
        <taxon>Bacillati</taxon>
        <taxon>Actinomycetota</taxon>
        <taxon>Actinomycetes</taxon>
        <taxon>Propionibacteriales</taxon>
        <taxon>Propionibacteriaceae</taxon>
        <taxon>Propionibacteriaceae incertae sedis</taxon>
        <taxon>Candidatus Avipropionibacterium</taxon>
    </lineage>
</organism>